<evidence type="ECO:0000313" key="2">
    <source>
        <dbReference type="EMBL" id="KAL1836776.1"/>
    </source>
</evidence>
<keyword evidence="3" id="KW-1185">Reference proteome</keyword>
<reference evidence="2 3" key="1">
    <citation type="journal article" date="2024" name="Commun. Biol.">
        <title>Comparative genomic analysis of thermophilic fungi reveals convergent evolutionary adaptations and gene losses.</title>
        <authorList>
            <person name="Steindorff A.S."/>
            <person name="Aguilar-Pontes M.V."/>
            <person name="Robinson A.J."/>
            <person name="Andreopoulos B."/>
            <person name="LaButti K."/>
            <person name="Kuo A."/>
            <person name="Mondo S."/>
            <person name="Riley R."/>
            <person name="Otillar R."/>
            <person name="Haridas S."/>
            <person name="Lipzen A."/>
            <person name="Grimwood J."/>
            <person name="Schmutz J."/>
            <person name="Clum A."/>
            <person name="Reid I.D."/>
            <person name="Moisan M.C."/>
            <person name="Butler G."/>
            <person name="Nguyen T.T.M."/>
            <person name="Dewar K."/>
            <person name="Conant G."/>
            <person name="Drula E."/>
            <person name="Henrissat B."/>
            <person name="Hansel C."/>
            <person name="Singer S."/>
            <person name="Hutchinson M.I."/>
            <person name="de Vries R.P."/>
            <person name="Natvig D.O."/>
            <person name="Powell A.J."/>
            <person name="Tsang A."/>
            <person name="Grigoriev I.V."/>
        </authorList>
    </citation>
    <scope>NUCLEOTIDE SEQUENCE [LARGE SCALE GENOMIC DNA]</scope>
    <source>
        <strain evidence="2 3">CBS 620.91</strain>
    </source>
</reference>
<sequence>MAKIPLDVLMRYMPKKGMMWTKRRVTSDRKIDNRIVRSLESLGVPLRKKEVQRELCSLVELGRDIAIRMGPYQGRDIFEFWGWMHTQHRLGQYLAYSDFVPLCWAICVARLRYKDDRISRGLVVNPVPPCELAQLLDALEVNWDMSAKATENAIRWGYAQNFQIIEGLEQDSDDDDDNEASLAHPGPTVSPAAAADNDIAATPVHQHDPAFLTLARGFGAIGLGNGTGMAPAGIERAVGHDHGMTDQGRGMDVDMDDGGEMDMDMSDH</sequence>
<comment type="caution">
    <text evidence="2">The sequence shown here is derived from an EMBL/GenBank/DDBJ whole genome shotgun (WGS) entry which is preliminary data.</text>
</comment>
<proteinExistence type="predicted"/>
<feature type="region of interest" description="Disordered" evidence="1">
    <location>
        <begin position="170"/>
        <end position="193"/>
    </location>
</feature>
<dbReference type="EMBL" id="JAZGSY010000368">
    <property type="protein sequence ID" value="KAL1836776.1"/>
    <property type="molecule type" value="Genomic_DNA"/>
</dbReference>
<name>A0ABR3V5T1_HUMIN</name>
<accession>A0ABR3V5T1</accession>
<evidence type="ECO:0000256" key="1">
    <source>
        <dbReference type="SAM" id="MobiDB-lite"/>
    </source>
</evidence>
<feature type="compositionally biased region" description="Acidic residues" evidence="1">
    <location>
        <begin position="170"/>
        <end position="179"/>
    </location>
</feature>
<gene>
    <name evidence="2" type="ORF">VTJ49DRAFT_4694</name>
</gene>
<protein>
    <submittedName>
        <fullName evidence="2">Uncharacterized protein</fullName>
    </submittedName>
</protein>
<organism evidence="2 3">
    <name type="scientific">Humicola insolens</name>
    <name type="common">Soft-rot fungus</name>
    <dbReference type="NCBI Taxonomy" id="85995"/>
    <lineage>
        <taxon>Eukaryota</taxon>
        <taxon>Fungi</taxon>
        <taxon>Dikarya</taxon>
        <taxon>Ascomycota</taxon>
        <taxon>Pezizomycotina</taxon>
        <taxon>Sordariomycetes</taxon>
        <taxon>Sordariomycetidae</taxon>
        <taxon>Sordariales</taxon>
        <taxon>Chaetomiaceae</taxon>
        <taxon>Mycothermus</taxon>
    </lineage>
</organism>
<dbReference type="Proteomes" id="UP001583172">
    <property type="component" value="Unassembled WGS sequence"/>
</dbReference>
<evidence type="ECO:0000313" key="3">
    <source>
        <dbReference type="Proteomes" id="UP001583172"/>
    </source>
</evidence>